<protein>
    <submittedName>
        <fullName evidence="2">DUF541 domain-containing protein</fullName>
    </submittedName>
</protein>
<dbReference type="InterPro" id="IPR007497">
    <property type="entry name" value="SIMPL/DUF541"/>
</dbReference>
<dbReference type="Gene3D" id="3.30.110.170">
    <property type="entry name" value="Protein of unknown function (DUF541), domain 1"/>
    <property type="match status" value="1"/>
</dbReference>
<dbReference type="AlphaFoldDB" id="A0A7X4HEC2"/>
<comment type="caution">
    <text evidence="2">The sequence shown here is derived from an EMBL/GenBank/DDBJ whole genome shotgun (WGS) entry which is preliminary data.</text>
</comment>
<sequence length="241" mass="26324">MLKKSLLAAALALATLQGAVAAELPSYPFIHARGTGFMYVGPDMGEIDFDVSAYDQVAEKAVAVIQERVLEIRALLAEQGVTDADVDVRDMRRQIRKASATASEPEYDIKCSIHIVVRDLGKWRDIMMPLLKKQNLDAFAATFGLKDRAKVEAELMMQAVQEATVKADSIAKGFGKRVGPVAGVSSDEIKNITRAIGLAPVDWPRNSNSANTKRNDTDPADLLLVTAMKMSQSVDVLFRFK</sequence>
<dbReference type="Pfam" id="PF04402">
    <property type="entry name" value="SIMPL"/>
    <property type="match status" value="1"/>
</dbReference>
<keyword evidence="1" id="KW-0732">Signal</keyword>
<proteinExistence type="predicted"/>
<keyword evidence="3" id="KW-1185">Reference proteome</keyword>
<dbReference type="Proteomes" id="UP000450676">
    <property type="component" value="Unassembled WGS sequence"/>
</dbReference>
<name>A0A7X4HEC2_9BURK</name>
<dbReference type="InterPro" id="IPR052022">
    <property type="entry name" value="26kDa_periplasmic_antigen"/>
</dbReference>
<evidence type="ECO:0000313" key="3">
    <source>
        <dbReference type="Proteomes" id="UP000450676"/>
    </source>
</evidence>
<dbReference type="PANTHER" id="PTHR34387">
    <property type="entry name" value="SLR1258 PROTEIN"/>
    <property type="match status" value="1"/>
</dbReference>
<feature type="chain" id="PRO_5030560092" evidence="1">
    <location>
        <begin position="22"/>
        <end position="241"/>
    </location>
</feature>
<dbReference type="GO" id="GO:0006974">
    <property type="term" value="P:DNA damage response"/>
    <property type="evidence" value="ECO:0007669"/>
    <property type="project" value="TreeGrafter"/>
</dbReference>
<evidence type="ECO:0000313" key="2">
    <source>
        <dbReference type="EMBL" id="MYN09676.1"/>
    </source>
</evidence>
<organism evidence="2 3">
    <name type="scientific">Pseudoduganella aquatica</name>
    <dbReference type="NCBI Taxonomy" id="2660641"/>
    <lineage>
        <taxon>Bacteria</taxon>
        <taxon>Pseudomonadati</taxon>
        <taxon>Pseudomonadota</taxon>
        <taxon>Betaproteobacteria</taxon>
        <taxon>Burkholderiales</taxon>
        <taxon>Oxalobacteraceae</taxon>
        <taxon>Telluria group</taxon>
        <taxon>Pseudoduganella</taxon>
    </lineage>
</organism>
<dbReference type="RefSeq" id="WP_161073977.1">
    <property type="nucleotide sequence ID" value="NZ_WWCU01000026.1"/>
</dbReference>
<feature type="signal peptide" evidence="1">
    <location>
        <begin position="1"/>
        <end position="21"/>
    </location>
</feature>
<dbReference type="PANTHER" id="PTHR34387:SF1">
    <property type="entry name" value="PERIPLASMIC IMMUNOGENIC PROTEIN"/>
    <property type="match status" value="1"/>
</dbReference>
<reference evidence="2 3" key="1">
    <citation type="submission" date="2019-12" db="EMBL/GenBank/DDBJ databases">
        <title>Novel species isolated from a subtropical stream in China.</title>
        <authorList>
            <person name="Lu H."/>
        </authorList>
    </citation>
    <scope>NUCLEOTIDE SEQUENCE [LARGE SCALE GENOMIC DNA]</scope>
    <source>
        <strain evidence="2 3">FT127W</strain>
    </source>
</reference>
<evidence type="ECO:0000256" key="1">
    <source>
        <dbReference type="SAM" id="SignalP"/>
    </source>
</evidence>
<gene>
    <name evidence="2" type="ORF">GTP77_20350</name>
</gene>
<accession>A0A7X4HEC2</accession>
<dbReference type="EMBL" id="WWCU01000026">
    <property type="protein sequence ID" value="MYN09676.1"/>
    <property type="molecule type" value="Genomic_DNA"/>
</dbReference>